<dbReference type="AlphaFoldDB" id="A0A2K3LTC1"/>
<reference evidence="1 2" key="1">
    <citation type="journal article" date="2014" name="Am. J. Bot.">
        <title>Genome assembly and annotation for red clover (Trifolium pratense; Fabaceae).</title>
        <authorList>
            <person name="Istvanek J."/>
            <person name="Jaros M."/>
            <person name="Krenek A."/>
            <person name="Repkova J."/>
        </authorList>
    </citation>
    <scope>NUCLEOTIDE SEQUENCE [LARGE SCALE GENOMIC DNA]</scope>
    <source>
        <strain evidence="2">cv. Tatra</strain>
        <tissue evidence="1">Young leaves</tissue>
    </source>
</reference>
<evidence type="ECO:0000313" key="1">
    <source>
        <dbReference type="EMBL" id="PNX81785.1"/>
    </source>
</evidence>
<organism evidence="1 2">
    <name type="scientific">Trifolium pratense</name>
    <name type="common">Red clover</name>
    <dbReference type="NCBI Taxonomy" id="57577"/>
    <lineage>
        <taxon>Eukaryota</taxon>
        <taxon>Viridiplantae</taxon>
        <taxon>Streptophyta</taxon>
        <taxon>Embryophyta</taxon>
        <taxon>Tracheophyta</taxon>
        <taxon>Spermatophyta</taxon>
        <taxon>Magnoliopsida</taxon>
        <taxon>eudicotyledons</taxon>
        <taxon>Gunneridae</taxon>
        <taxon>Pentapetalae</taxon>
        <taxon>rosids</taxon>
        <taxon>fabids</taxon>
        <taxon>Fabales</taxon>
        <taxon>Fabaceae</taxon>
        <taxon>Papilionoideae</taxon>
        <taxon>50 kb inversion clade</taxon>
        <taxon>NPAAA clade</taxon>
        <taxon>Hologalegina</taxon>
        <taxon>IRL clade</taxon>
        <taxon>Trifolieae</taxon>
        <taxon>Trifolium</taxon>
    </lineage>
</organism>
<dbReference type="Proteomes" id="UP000236291">
    <property type="component" value="Unassembled WGS sequence"/>
</dbReference>
<gene>
    <name evidence="1" type="ORF">L195_g037810</name>
</gene>
<proteinExistence type="predicted"/>
<dbReference type="EMBL" id="ASHM01040594">
    <property type="protein sequence ID" value="PNX81785.1"/>
    <property type="molecule type" value="Genomic_DNA"/>
</dbReference>
<sequence>MDFDVHSPALAREGFEANVGQYSQTFFHPKDVSCQIQRDDKQLVPAEITCNPIESSVYINIILEKLHRCVIAMN</sequence>
<reference evidence="1 2" key="2">
    <citation type="journal article" date="2017" name="Front. Plant Sci.">
        <title>Gene Classification and Mining of Molecular Markers Useful in Red Clover (Trifolium pratense) Breeding.</title>
        <authorList>
            <person name="Istvanek J."/>
            <person name="Dluhosova J."/>
            <person name="Dluhos P."/>
            <person name="Patkova L."/>
            <person name="Nedelnik J."/>
            <person name="Repkova J."/>
        </authorList>
    </citation>
    <scope>NUCLEOTIDE SEQUENCE [LARGE SCALE GENOMIC DNA]</scope>
    <source>
        <strain evidence="2">cv. Tatra</strain>
        <tissue evidence="1">Young leaves</tissue>
    </source>
</reference>
<accession>A0A2K3LTC1</accession>
<name>A0A2K3LTC1_TRIPR</name>
<protein>
    <submittedName>
        <fullName evidence="1">Uncharacterized protein</fullName>
    </submittedName>
</protein>
<comment type="caution">
    <text evidence="1">The sequence shown here is derived from an EMBL/GenBank/DDBJ whole genome shotgun (WGS) entry which is preliminary data.</text>
</comment>
<evidence type="ECO:0000313" key="2">
    <source>
        <dbReference type="Proteomes" id="UP000236291"/>
    </source>
</evidence>